<evidence type="ECO:0000256" key="1">
    <source>
        <dbReference type="SAM" id="MobiDB-lite"/>
    </source>
</evidence>
<keyword evidence="2" id="KW-0812">Transmembrane</keyword>
<protein>
    <submittedName>
        <fullName evidence="3">Uncharacterized protein</fullName>
    </submittedName>
</protein>
<keyword evidence="2" id="KW-0472">Membrane</keyword>
<evidence type="ECO:0000313" key="4">
    <source>
        <dbReference type="Proteomes" id="UP000675781"/>
    </source>
</evidence>
<dbReference type="RefSeq" id="WP_212526843.1">
    <property type="nucleotide sequence ID" value="NZ_JAGSOG010000009.1"/>
</dbReference>
<dbReference type="EMBL" id="JAGSOG010000009">
    <property type="protein sequence ID" value="MBR7832311.1"/>
    <property type="molecule type" value="Genomic_DNA"/>
</dbReference>
<evidence type="ECO:0000313" key="3">
    <source>
        <dbReference type="EMBL" id="MBR7832311.1"/>
    </source>
</evidence>
<proteinExistence type="predicted"/>
<feature type="transmembrane region" description="Helical" evidence="2">
    <location>
        <begin position="41"/>
        <end position="64"/>
    </location>
</feature>
<name>A0A941EJE4_9ACTN</name>
<accession>A0A941EJE4</accession>
<dbReference type="Proteomes" id="UP000675781">
    <property type="component" value="Unassembled WGS sequence"/>
</dbReference>
<dbReference type="AlphaFoldDB" id="A0A941EJE4"/>
<feature type="transmembrane region" description="Helical" evidence="2">
    <location>
        <begin position="84"/>
        <end position="103"/>
    </location>
</feature>
<keyword evidence="2" id="KW-1133">Transmembrane helix</keyword>
<evidence type="ECO:0000256" key="2">
    <source>
        <dbReference type="SAM" id="Phobius"/>
    </source>
</evidence>
<comment type="caution">
    <text evidence="3">The sequence shown here is derived from an EMBL/GenBank/DDBJ whole genome shotgun (WGS) entry which is preliminary data.</text>
</comment>
<feature type="region of interest" description="Disordered" evidence="1">
    <location>
        <begin position="149"/>
        <end position="181"/>
    </location>
</feature>
<sequence>MSERVRPEADDYLYRVGAVAAPPYGALLPGCDEPAPFVGPYLGLVSGVLCALVGAFLLLAPFAFDYRHGAASLPRSAVLDLATGAAVVGVGLLTSGLFGLALVRRLRARPAASSFALGSGYLPSADDEFDEDDDLDLSERVATPILLHLLEQEPEPEPEYEPEPEPRPAAPTPPLDPSGALRDLLTPLVAALAADLRARDRGEGLGTDREKD</sequence>
<feature type="compositionally biased region" description="Pro residues" evidence="1">
    <location>
        <begin position="167"/>
        <end position="176"/>
    </location>
</feature>
<feature type="compositionally biased region" description="Acidic residues" evidence="1">
    <location>
        <begin position="152"/>
        <end position="163"/>
    </location>
</feature>
<organism evidence="3 4">
    <name type="scientific">Actinospica durhamensis</name>
    <dbReference type="NCBI Taxonomy" id="1508375"/>
    <lineage>
        <taxon>Bacteria</taxon>
        <taxon>Bacillati</taxon>
        <taxon>Actinomycetota</taxon>
        <taxon>Actinomycetes</taxon>
        <taxon>Catenulisporales</taxon>
        <taxon>Actinospicaceae</taxon>
        <taxon>Actinospica</taxon>
    </lineage>
</organism>
<gene>
    <name evidence="3" type="ORF">KDL01_03525</name>
</gene>
<keyword evidence="4" id="KW-1185">Reference proteome</keyword>
<reference evidence="3" key="1">
    <citation type="submission" date="2021-04" db="EMBL/GenBank/DDBJ databases">
        <title>Genome based classification of Actinospica acidithermotolerans sp. nov., an actinobacterium isolated from an Indonesian hot spring.</title>
        <authorList>
            <person name="Kusuma A.B."/>
            <person name="Putra K.E."/>
            <person name="Nafisah S."/>
            <person name="Loh J."/>
            <person name="Nouioui I."/>
            <person name="Goodfellow M."/>
        </authorList>
    </citation>
    <scope>NUCLEOTIDE SEQUENCE</scope>
    <source>
        <strain evidence="3">CSCA 57</strain>
    </source>
</reference>